<accession>A0ABW5YZ81</accession>
<gene>
    <name evidence="1" type="ORF">ACFS6I_18115</name>
</gene>
<evidence type="ECO:0008006" key="3">
    <source>
        <dbReference type="Google" id="ProtNLM"/>
    </source>
</evidence>
<organism evidence="1 2">
    <name type="scientific">Sphingobacterium anhuiense</name>
    <dbReference type="NCBI Taxonomy" id="493780"/>
    <lineage>
        <taxon>Bacteria</taxon>
        <taxon>Pseudomonadati</taxon>
        <taxon>Bacteroidota</taxon>
        <taxon>Sphingobacteriia</taxon>
        <taxon>Sphingobacteriales</taxon>
        <taxon>Sphingobacteriaceae</taxon>
        <taxon>Sphingobacterium</taxon>
    </lineage>
</organism>
<keyword evidence="2" id="KW-1185">Reference proteome</keyword>
<dbReference type="EMBL" id="JBHUPE010000007">
    <property type="protein sequence ID" value="MFD2905849.1"/>
    <property type="molecule type" value="Genomic_DNA"/>
</dbReference>
<evidence type="ECO:0000313" key="2">
    <source>
        <dbReference type="Proteomes" id="UP001597509"/>
    </source>
</evidence>
<name>A0ABW5YZ81_9SPHI</name>
<reference evidence="2" key="1">
    <citation type="journal article" date="2019" name="Int. J. Syst. Evol. Microbiol.">
        <title>The Global Catalogue of Microorganisms (GCM) 10K type strain sequencing project: providing services to taxonomists for standard genome sequencing and annotation.</title>
        <authorList>
            <consortium name="The Broad Institute Genomics Platform"/>
            <consortium name="The Broad Institute Genome Sequencing Center for Infectious Disease"/>
            <person name="Wu L."/>
            <person name="Ma J."/>
        </authorList>
    </citation>
    <scope>NUCLEOTIDE SEQUENCE [LARGE SCALE GENOMIC DNA]</scope>
    <source>
        <strain evidence="2">KCTC 22209</strain>
    </source>
</reference>
<protein>
    <recommendedName>
        <fullName evidence="3">Lipoprotein</fullName>
    </recommendedName>
</protein>
<proteinExistence type="predicted"/>
<dbReference type="RefSeq" id="WP_380922723.1">
    <property type="nucleotide sequence ID" value="NZ_JBHUPE010000007.1"/>
</dbReference>
<dbReference type="PROSITE" id="PS51257">
    <property type="entry name" value="PROKAR_LIPOPROTEIN"/>
    <property type="match status" value="1"/>
</dbReference>
<sequence length="186" mass="21585">MKRFLIPMSLIVLFACEKSDNKQVTSQRDNIYLLDSVRTSEQYDFNKDGIVENILKEIPQLKESLVEIKDIDDTSYINILWVEPVINKSVLVYPIEKASEMNYDIIAYKVVQNQFYGYFLSKGVESTMSLTKRISGNGNFYTYKNPTDISFDNNEQNIVISSKQKFLVNKNIVSPTVISYYTIKKR</sequence>
<evidence type="ECO:0000313" key="1">
    <source>
        <dbReference type="EMBL" id="MFD2905849.1"/>
    </source>
</evidence>
<comment type="caution">
    <text evidence="1">The sequence shown here is derived from an EMBL/GenBank/DDBJ whole genome shotgun (WGS) entry which is preliminary data.</text>
</comment>
<dbReference type="Proteomes" id="UP001597509">
    <property type="component" value="Unassembled WGS sequence"/>
</dbReference>